<name>A0A366HAK8_9BURK</name>
<evidence type="ECO:0000259" key="2">
    <source>
        <dbReference type="Pfam" id="PF20434"/>
    </source>
</evidence>
<dbReference type="InterPro" id="IPR050300">
    <property type="entry name" value="GDXG_lipolytic_enzyme"/>
</dbReference>
<proteinExistence type="predicted"/>
<gene>
    <name evidence="3" type="ORF">DFR37_106202</name>
</gene>
<dbReference type="InterPro" id="IPR029058">
    <property type="entry name" value="AB_hydrolase_fold"/>
</dbReference>
<dbReference type="PANTHER" id="PTHR48081">
    <property type="entry name" value="AB HYDROLASE SUPERFAMILY PROTEIN C4A8.06C"/>
    <property type="match status" value="1"/>
</dbReference>
<comment type="caution">
    <text evidence="3">The sequence shown here is derived from an EMBL/GenBank/DDBJ whole genome shotgun (WGS) entry which is preliminary data.</text>
</comment>
<dbReference type="SUPFAM" id="SSF53474">
    <property type="entry name" value="alpha/beta-Hydrolases"/>
    <property type="match status" value="1"/>
</dbReference>
<feature type="domain" description="BD-FAE-like" evidence="2">
    <location>
        <begin position="67"/>
        <end position="172"/>
    </location>
</feature>
<organism evidence="3 4">
    <name type="scientific">Eoetvoesiella caeni</name>
    <dbReference type="NCBI Taxonomy" id="645616"/>
    <lineage>
        <taxon>Bacteria</taxon>
        <taxon>Pseudomonadati</taxon>
        <taxon>Pseudomonadota</taxon>
        <taxon>Betaproteobacteria</taxon>
        <taxon>Burkholderiales</taxon>
        <taxon>Alcaligenaceae</taxon>
        <taxon>Eoetvoesiella</taxon>
    </lineage>
</organism>
<dbReference type="PANTHER" id="PTHR48081:SF33">
    <property type="entry name" value="KYNURENINE FORMAMIDASE"/>
    <property type="match status" value="1"/>
</dbReference>
<keyword evidence="4" id="KW-1185">Reference proteome</keyword>
<dbReference type="GO" id="GO:0016787">
    <property type="term" value="F:hydrolase activity"/>
    <property type="evidence" value="ECO:0007669"/>
    <property type="project" value="UniProtKB-KW"/>
</dbReference>
<dbReference type="InterPro" id="IPR049492">
    <property type="entry name" value="BD-FAE-like_dom"/>
</dbReference>
<dbReference type="Proteomes" id="UP000253628">
    <property type="component" value="Unassembled WGS sequence"/>
</dbReference>
<reference evidence="3 4" key="1">
    <citation type="submission" date="2018-06" db="EMBL/GenBank/DDBJ databases">
        <title>Genomic Encyclopedia of Type Strains, Phase IV (KMG-IV): sequencing the most valuable type-strain genomes for metagenomic binning, comparative biology and taxonomic classification.</title>
        <authorList>
            <person name="Goeker M."/>
        </authorList>
    </citation>
    <scope>NUCLEOTIDE SEQUENCE [LARGE SCALE GENOMIC DNA]</scope>
    <source>
        <strain evidence="3 4">DSM 25520</strain>
    </source>
</reference>
<keyword evidence="1" id="KW-0378">Hydrolase</keyword>
<sequence length="288" mass="31125">MSNSMDGVMQGRVQCPPQDSEAGYNLRVAFPDFPQVLQGWQSASRELLLKQRPAVDIAYGDQALQNLDFYRAPANNTPLLVFVHGGYWQGGDKADVGFIAAPYIQAGISVAVINYSLAPAARIEDMVVEVRNALRWLRDNAEHLSVNPRRISLMGHSAGGHLVTMMAASDEANDDLPVFEHVFGISGVYDVPPLVPSSINNALGLDAARAEALSPIAKAAPKTTRVHTFVGENETEQFHLQAAALAQSWGQAVVAHYSVPDTHHFTVLDLLGDPASIYSQTIVKAISN</sequence>
<dbReference type="Pfam" id="PF20434">
    <property type="entry name" value="BD-FAE"/>
    <property type="match status" value="1"/>
</dbReference>
<evidence type="ECO:0000256" key="1">
    <source>
        <dbReference type="ARBA" id="ARBA00022801"/>
    </source>
</evidence>
<dbReference type="Gene3D" id="3.40.50.1820">
    <property type="entry name" value="alpha/beta hydrolase"/>
    <property type="match status" value="1"/>
</dbReference>
<dbReference type="AlphaFoldDB" id="A0A366HAK8"/>
<evidence type="ECO:0000313" key="3">
    <source>
        <dbReference type="EMBL" id="RBP38907.1"/>
    </source>
</evidence>
<dbReference type="EMBL" id="QNRQ01000006">
    <property type="protein sequence ID" value="RBP38907.1"/>
    <property type="molecule type" value="Genomic_DNA"/>
</dbReference>
<dbReference type="RefSeq" id="WP_242341834.1">
    <property type="nucleotide sequence ID" value="NZ_JACCEU010000007.1"/>
</dbReference>
<accession>A0A366HAK8</accession>
<evidence type="ECO:0000313" key="4">
    <source>
        <dbReference type="Proteomes" id="UP000253628"/>
    </source>
</evidence>
<protein>
    <submittedName>
        <fullName evidence="3">Arylformamidase</fullName>
    </submittedName>
</protein>